<dbReference type="InterPro" id="IPR016470">
    <property type="entry name" value="Phycobilisome"/>
</dbReference>
<evidence type="ECO:0000259" key="9">
    <source>
        <dbReference type="PROSITE" id="PS51445"/>
    </source>
</evidence>
<evidence type="ECO:0000256" key="5">
    <source>
        <dbReference type="ARBA" id="ARBA00023078"/>
    </source>
</evidence>
<dbReference type="Proteomes" id="UP000239576">
    <property type="component" value="Unassembled WGS sequence"/>
</dbReference>
<dbReference type="GO" id="GO:0031676">
    <property type="term" value="C:plasma membrane-derived thylakoid membrane"/>
    <property type="evidence" value="ECO:0007669"/>
    <property type="project" value="UniProtKB-SubCell"/>
</dbReference>
<reference evidence="11" key="1">
    <citation type="submission" date="2018-02" db="EMBL/GenBank/DDBJ databases">
        <authorList>
            <person name="Moore K."/>
            <person name="Momper L."/>
        </authorList>
    </citation>
    <scope>NUCLEOTIDE SEQUENCE [LARGE SCALE GENOMIC DNA]</scope>
    <source>
        <strain evidence="11">ULC18</strain>
    </source>
</reference>
<dbReference type="PIRSF" id="PIRSF005898">
    <property type="entry name" value="Phycobilisome_CpeC/CpcI"/>
    <property type="match status" value="1"/>
</dbReference>
<keyword evidence="5" id="KW-0793">Thylakoid</keyword>
<protein>
    <submittedName>
        <fullName evidence="10">Photosystem I reaction center subunit XII</fullName>
    </submittedName>
</protein>
<name>A0A2T1DT74_9CYAN</name>
<keyword evidence="4 7" id="KW-0605">Phycobilisome</keyword>
<accession>A0A2T1DT74</accession>
<dbReference type="PROSITE" id="PS51441">
    <property type="entry name" value="CPCD_LIKE"/>
    <property type="match status" value="1"/>
</dbReference>
<evidence type="ECO:0000256" key="6">
    <source>
        <dbReference type="ARBA" id="ARBA00023136"/>
    </source>
</evidence>
<keyword evidence="3" id="KW-0042">Antenna complex</keyword>
<dbReference type="PROSITE" id="PS51445">
    <property type="entry name" value="PBS_LINKER"/>
    <property type="match status" value="1"/>
</dbReference>
<dbReference type="InterPro" id="IPR038255">
    <property type="entry name" value="PBS_linker_sf"/>
</dbReference>
<feature type="domain" description="CpcD-like" evidence="8">
    <location>
        <begin position="219"/>
        <end position="271"/>
    </location>
</feature>
<evidence type="ECO:0000313" key="11">
    <source>
        <dbReference type="Proteomes" id="UP000239576"/>
    </source>
</evidence>
<reference evidence="10 11" key="2">
    <citation type="submission" date="2018-03" db="EMBL/GenBank/DDBJ databases">
        <title>The ancient ancestry and fast evolution of plastids.</title>
        <authorList>
            <person name="Moore K.R."/>
            <person name="Magnabosco C."/>
            <person name="Momper L."/>
            <person name="Gold D.A."/>
            <person name="Bosak T."/>
            <person name="Fournier G.P."/>
        </authorList>
    </citation>
    <scope>NUCLEOTIDE SEQUENCE [LARGE SCALE GENOMIC DNA]</scope>
    <source>
        <strain evidence="10 11">ULC18</strain>
    </source>
</reference>
<feature type="domain" description="PBS-linker" evidence="9">
    <location>
        <begin position="1"/>
        <end position="181"/>
    </location>
</feature>
<evidence type="ECO:0000259" key="8">
    <source>
        <dbReference type="PROSITE" id="PS51441"/>
    </source>
</evidence>
<dbReference type="InterPro" id="IPR001297">
    <property type="entry name" value="PBS_linker_dom"/>
</dbReference>
<dbReference type="RefSeq" id="WP_106260834.1">
    <property type="nucleotide sequence ID" value="NZ_CAWNSW010000143.1"/>
</dbReference>
<organism evidence="10 11">
    <name type="scientific">Stenomitos frigidus ULC18</name>
    <dbReference type="NCBI Taxonomy" id="2107698"/>
    <lineage>
        <taxon>Bacteria</taxon>
        <taxon>Bacillati</taxon>
        <taxon>Cyanobacteriota</taxon>
        <taxon>Cyanophyceae</taxon>
        <taxon>Leptolyngbyales</taxon>
        <taxon>Leptolyngbyaceae</taxon>
        <taxon>Stenomitos</taxon>
    </lineage>
</organism>
<dbReference type="GO" id="GO:0015979">
    <property type="term" value="P:photosynthesis"/>
    <property type="evidence" value="ECO:0007669"/>
    <property type="project" value="UniProtKB-KW"/>
</dbReference>
<keyword evidence="2" id="KW-0602">Photosynthesis</keyword>
<keyword evidence="6" id="KW-0472">Membrane</keyword>
<evidence type="ECO:0000313" key="10">
    <source>
        <dbReference type="EMBL" id="PSB23716.1"/>
    </source>
</evidence>
<dbReference type="AlphaFoldDB" id="A0A2T1DT74"/>
<dbReference type="InterPro" id="IPR008213">
    <property type="entry name" value="CpcD-like_dom"/>
</dbReference>
<dbReference type="PANTHER" id="PTHR34011:SF6">
    <property type="entry name" value="PHYCOBILIPROTEIN APCE"/>
    <property type="match status" value="1"/>
</dbReference>
<evidence type="ECO:0000256" key="2">
    <source>
        <dbReference type="ARBA" id="ARBA00022531"/>
    </source>
</evidence>
<dbReference type="SMART" id="SM01094">
    <property type="entry name" value="CpcD"/>
    <property type="match status" value="1"/>
</dbReference>
<dbReference type="Gene3D" id="1.10.3130.20">
    <property type="entry name" value="Phycobilisome linker domain"/>
    <property type="match status" value="1"/>
</dbReference>
<proteinExistence type="inferred from homology"/>
<comment type="subcellular location">
    <subcellularLocation>
        <location evidence="1">Cellular thylakoid membrane</location>
        <topology evidence="1">Peripheral membrane protein</topology>
        <orientation evidence="1">Cytoplasmic side</orientation>
    </subcellularLocation>
</comment>
<dbReference type="EMBL" id="PVWK01000159">
    <property type="protein sequence ID" value="PSB23716.1"/>
    <property type="molecule type" value="Genomic_DNA"/>
</dbReference>
<comment type="caution">
    <text evidence="10">The sequence shown here is derived from an EMBL/GenBank/DDBJ whole genome shotgun (WGS) entry which is preliminary data.</text>
</comment>
<evidence type="ECO:0000256" key="3">
    <source>
        <dbReference type="ARBA" id="ARBA00022549"/>
    </source>
</evidence>
<gene>
    <name evidence="10" type="ORF">C7B82_29735</name>
</gene>
<evidence type="ECO:0000256" key="1">
    <source>
        <dbReference type="ARBA" id="ARBA00004445"/>
    </source>
</evidence>
<dbReference type="OrthoDB" id="420396at2"/>
<dbReference type="Pfam" id="PF00427">
    <property type="entry name" value="PBS_linker_poly"/>
    <property type="match status" value="1"/>
</dbReference>
<evidence type="ECO:0000256" key="7">
    <source>
        <dbReference type="PROSITE-ProRule" id="PRU00775"/>
    </source>
</evidence>
<dbReference type="GO" id="GO:0030089">
    <property type="term" value="C:phycobilisome"/>
    <property type="evidence" value="ECO:0007669"/>
    <property type="project" value="UniProtKB-UniRule"/>
</dbReference>
<keyword evidence="11" id="KW-1185">Reference proteome</keyword>
<dbReference type="Pfam" id="PF01383">
    <property type="entry name" value="CpcD"/>
    <property type="match status" value="1"/>
</dbReference>
<sequence length="271" mass="30607">MAGLKEAGKLGISPFEETEPVELRPHWTQDDAKAVIRSAYRQVLGNEYLMQSERLVGPESLLLNGSITVRDFVRAIAQSELYREKFLYPNFHVRFIELNYKHLLGRAPYDQSEISYHLDLYTSQGYEAEIASYLDSWEYQQSFGDHVVPYHRDFQVDHPGQRSIGFSRLLHLYRGYANSDRSQGQKQPKLTWEVARNAATPINAPTTSSLAGAVGGSRGDVYRIRVLKSATPNATVVRRSVTEVVVAYDQLTTKLQQLNRAGNKVISVTAV</sequence>
<dbReference type="PANTHER" id="PTHR34011">
    <property type="entry name" value="PHYCOBILISOME 32.1 KDA LINKER POLYPEPTIDE, PHYCOCYANIN-ASSOCIATED, ROD 2-RELATED"/>
    <property type="match status" value="1"/>
</dbReference>
<comment type="similarity">
    <text evidence="7">Belongs to the phycobilisome linker protein family.</text>
</comment>
<evidence type="ECO:0000256" key="4">
    <source>
        <dbReference type="ARBA" id="ARBA00022738"/>
    </source>
</evidence>